<proteinExistence type="predicted"/>
<dbReference type="RefSeq" id="WP_013560971.1">
    <property type="nucleotide sequence ID" value="NC_014960.1"/>
</dbReference>
<dbReference type="HOGENOM" id="CLU_821216_0_0_0"/>
<dbReference type="CDD" id="cd06223">
    <property type="entry name" value="PRTases_typeI"/>
    <property type="match status" value="1"/>
</dbReference>
<evidence type="ECO:0000313" key="1">
    <source>
        <dbReference type="EMBL" id="BAJ64616.1"/>
    </source>
</evidence>
<reference evidence="1 2" key="1">
    <citation type="submission" date="2010-12" db="EMBL/GenBank/DDBJ databases">
        <title>Whole genome sequence of Anaerolinea thermophila UNI-1.</title>
        <authorList>
            <person name="Narita-Yamada S."/>
            <person name="Kishi E."/>
            <person name="Watanabe Y."/>
            <person name="Takasaki K."/>
            <person name="Ankai A."/>
            <person name="Oguchi A."/>
            <person name="Fukui S."/>
            <person name="Takahashi M."/>
            <person name="Yashiro I."/>
            <person name="Hosoyama A."/>
            <person name="Sekiguchi Y."/>
            <person name="Hanada S."/>
            <person name="Fujita N."/>
        </authorList>
    </citation>
    <scope>NUCLEOTIDE SEQUENCE [LARGE SCALE GENOMIC DNA]</scope>
    <source>
        <strain evidence="2">DSM 14523 / JCM 11388 / NBRC 100420 / UNI-1</strain>
    </source>
</reference>
<name>E8MZR8_ANATU</name>
<dbReference type="eggNOG" id="ENOG5033SRX">
    <property type="taxonomic scope" value="Bacteria"/>
</dbReference>
<dbReference type="InParanoid" id="E8MZR8"/>
<dbReference type="AlphaFoldDB" id="E8MZR8"/>
<gene>
    <name evidence="1" type="ordered locus">ANT_25900</name>
</gene>
<keyword evidence="2" id="KW-1185">Reference proteome</keyword>
<dbReference type="SUPFAM" id="SSF53271">
    <property type="entry name" value="PRTase-like"/>
    <property type="match status" value="1"/>
</dbReference>
<protein>
    <submittedName>
        <fullName evidence="1">Uncharacterized protein</fullName>
    </submittedName>
</protein>
<dbReference type="InterPro" id="IPR029057">
    <property type="entry name" value="PRTase-like"/>
</dbReference>
<sequence length="361" mass="41350">MLEIKTSSFHYPFVFLEEDSSTVEVELELEKPLPCSSHPQESGFYRPGQIHFQNGHHPLELVLYHNLATAQFIYLHEQPADAHFLRIAGLKEKEIPNSLPITLPGQLCLGAARTALIGKAMQGLFSAPPLREILQQYTQEQIAIFPIAREGLKYQIAEALFDTQGYYCDEIILDAHHVFDHTVPLYNRKVEMTLFKDKDLEPAQRNGVKVAIIGDSIASGLVMREVIEHIRRRFPALERVEVIAPLATVRGLTRLARTSFNGTIPVRAHVFETLLNALPPDYYYSAHFNIPELHIRPDMEQTYRQWWGMDATGQWIADTACAGYGWSEVFYSPRKQIQMINEELHRRHGLTLAEILRRNLQ</sequence>
<dbReference type="OrthoDB" id="150920at2"/>
<dbReference type="InterPro" id="IPR000836">
    <property type="entry name" value="PRTase_dom"/>
</dbReference>
<dbReference type="STRING" id="926569.ANT_25900"/>
<dbReference type="EMBL" id="AP012029">
    <property type="protein sequence ID" value="BAJ64616.1"/>
    <property type="molecule type" value="Genomic_DNA"/>
</dbReference>
<dbReference type="Proteomes" id="UP000008922">
    <property type="component" value="Chromosome"/>
</dbReference>
<evidence type="ECO:0000313" key="2">
    <source>
        <dbReference type="Proteomes" id="UP000008922"/>
    </source>
</evidence>
<accession>E8MZR8</accession>
<dbReference type="KEGG" id="atm:ANT_25900"/>
<organism evidence="1 2">
    <name type="scientific">Anaerolinea thermophila (strain DSM 14523 / JCM 11388 / NBRC 100420 / UNI-1)</name>
    <dbReference type="NCBI Taxonomy" id="926569"/>
    <lineage>
        <taxon>Bacteria</taxon>
        <taxon>Bacillati</taxon>
        <taxon>Chloroflexota</taxon>
        <taxon>Anaerolineae</taxon>
        <taxon>Anaerolineales</taxon>
        <taxon>Anaerolineaceae</taxon>
        <taxon>Anaerolinea</taxon>
    </lineage>
</organism>